<keyword evidence="1" id="KW-1133">Transmembrane helix</keyword>
<proteinExistence type="predicted"/>
<gene>
    <name evidence="2" type="ORF">GCM10010140_13130</name>
</gene>
<evidence type="ECO:0000256" key="1">
    <source>
        <dbReference type="SAM" id="Phobius"/>
    </source>
</evidence>
<name>A0ABQ2QKU1_9ACTN</name>
<feature type="transmembrane region" description="Helical" evidence="1">
    <location>
        <begin position="87"/>
        <end position="110"/>
    </location>
</feature>
<reference evidence="3" key="1">
    <citation type="journal article" date="2019" name="Int. J. Syst. Evol. Microbiol.">
        <title>The Global Catalogue of Microorganisms (GCM) 10K type strain sequencing project: providing services to taxonomists for standard genome sequencing and annotation.</title>
        <authorList>
            <consortium name="The Broad Institute Genomics Platform"/>
            <consortium name="The Broad Institute Genome Sequencing Center for Infectious Disease"/>
            <person name="Wu L."/>
            <person name="Ma J."/>
        </authorList>
    </citation>
    <scope>NUCLEOTIDE SEQUENCE [LARGE SCALE GENOMIC DNA]</scope>
    <source>
        <strain evidence="3">JCM 3115</strain>
    </source>
</reference>
<sequence length="150" mass="15675">MLWVTGCGMLAVVALASATFGTFLDIFLVARAQSHCLGDLSAGERFAGFIWATGRLVVFPVVAAGSALASAPISLITRLPWLARYGWLKAVLAIVAVLAAAAGPTAMILYDVATEGTPGDCAPPWWPSWLPLQPGPDEIVAVPVEGASRW</sequence>
<keyword evidence="3" id="KW-1185">Reference proteome</keyword>
<evidence type="ECO:0000313" key="2">
    <source>
        <dbReference type="EMBL" id="GGP85203.1"/>
    </source>
</evidence>
<dbReference type="EMBL" id="BMQJ01000002">
    <property type="protein sequence ID" value="GGP85203.1"/>
    <property type="molecule type" value="Genomic_DNA"/>
</dbReference>
<comment type="caution">
    <text evidence="2">The sequence shown here is derived from an EMBL/GenBank/DDBJ whole genome shotgun (WGS) entry which is preliminary data.</text>
</comment>
<evidence type="ECO:0000313" key="3">
    <source>
        <dbReference type="Proteomes" id="UP000611554"/>
    </source>
</evidence>
<protein>
    <submittedName>
        <fullName evidence="2">Uncharacterized protein</fullName>
    </submittedName>
</protein>
<keyword evidence="1" id="KW-0472">Membrane</keyword>
<accession>A0ABQ2QKU1</accession>
<dbReference type="Proteomes" id="UP000611554">
    <property type="component" value="Unassembled WGS sequence"/>
</dbReference>
<keyword evidence="1" id="KW-0812">Transmembrane</keyword>
<feature type="transmembrane region" description="Helical" evidence="1">
    <location>
        <begin position="56"/>
        <end position="75"/>
    </location>
</feature>
<organism evidence="2 3">
    <name type="scientific">Streptosporangium pseudovulgare</name>
    <dbReference type="NCBI Taxonomy" id="35765"/>
    <lineage>
        <taxon>Bacteria</taxon>
        <taxon>Bacillati</taxon>
        <taxon>Actinomycetota</taxon>
        <taxon>Actinomycetes</taxon>
        <taxon>Streptosporangiales</taxon>
        <taxon>Streptosporangiaceae</taxon>
        <taxon>Streptosporangium</taxon>
    </lineage>
</organism>